<dbReference type="InterPro" id="IPR015267">
    <property type="entry name" value="PPP4R2"/>
</dbReference>
<feature type="compositionally biased region" description="Low complexity" evidence="2">
    <location>
        <begin position="266"/>
        <end position="289"/>
    </location>
</feature>
<reference evidence="3" key="1">
    <citation type="submission" date="2022-01" db="EMBL/GenBank/DDBJ databases">
        <authorList>
            <person name="King R."/>
        </authorList>
    </citation>
    <scope>NUCLEOTIDE SEQUENCE</scope>
</reference>
<feature type="region of interest" description="Disordered" evidence="2">
    <location>
        <begin position="265"/>
        <end position="310"/>
    </location>
</feature>
<evidence type="ECO:0008006" key="5">
    <source>
        <dbReference type="Google" id="ProtNLM"/>
    </source>
</evidence>
<evidence type="ECO:0000313" key="4">
    <source>
        <dbReference type="Proteomes" id="UP001153712"/>
    </source>
</evidence>
<keyword evidence="4" id="KW-1185">Reference proteome</keyword>
<dbReference type="GO" id="GO:0005737">
    <property type="term" value="C:cytoplasm"/>
    <property type="evidence" value="ECO:0007669"/>
    <property type="project" value="TreeGrafter"/>
</dbReference>
<dbReference type="EMBL" id="OU900105">
    <property type="protein sequence ID" value="CAG9856694.1"/>
    <property type="molecule type" value="Genomic_DNA"/>
</dbReference>
<dbReference type="Pfam" id="PF09184">
    <property type="entry name" value="PPP4R2"/>
    <property type="match status" value="1"/>
</dbReference>
<feature type="compositionally biased region" description="Basic and acidic residues" evidence="2">
    <location>
        <begin position="290"/>
        <end position="302"/>
    </location>
</feature>
<feature type="region of interest" description="Disordered" evidence="2">
    <location>
        <begin position="200"/>
        <end position="249"/>
    </location>
</feature>
<dbReference type="GO" id="GO:0019888">
    <property type="term" value="F:protein phosphatase regulator activity"/>
    <property type="evidence" value="ECO:0007669"/>
    <property type="project" value="InterPro"/>
</dbReference>
<evidence type="ECO:0000256" key="1">
    <source>
        <dbReference type="ARBA" id="ARBA00009207"/>
    </source>
</evidence>
<name>A0A9N9TMG6_PHYSR</name>
<dbReference type="AlphaFoldDB" id="A0A9N9TMG6"/>
<dbReference type="PANTHER" id="PTHR16487:SF0">
    <property type="entry name" value="PROTEIN PHOSPHATASE 4 REGULATORY SUBUNIT 2-RELATED"/>
    <property type="match status" value="1"/>
</dbReference>
<sequence length="512" mass="57920">MENPEEIFHSLQEFSKMKPKDIPRELEEYLCFVAKTGNTVYQWATIKSLFREKLINVITEFYESCSSMDIPPCPNVEMFNYDMMKNFILEKLDTFAAAPFTVQRICELLTTPRKEYNRIDKYMRALEKNILVVSTTEPGRRSTENGDGILNGVESEHLPETSNSSHDINIEDMDESASNWVRHEPDQTAPVLYKSLENEEQAKNDVEPEASSKTEQESKQEIPEVPEVASNSSEEEIKPQPQETVITCTNVEETIETFVAVDTRESNYQNLSEESSSNSSDSSSSASTSDSKENTEDKEPVETSRPVIKPTVVRPSHLITSSLLQSVNFQAKEEEQIETVEETPLVTVDDKQLPEEPVLEIQREIVEEILGNSSDTLNVSEVIAEVSSEAEEKADEKLDEESNTAETPVIESEVLPSRKEEEEVTKCGIVADSLEVESEKILVKEKSEEEVDRPKDVVKDEEEVKLPETTVPMEVEVQDADEKKVKPEESSSAEETFAKLMCTYYSRDGFSE</sequence>
<organism evidence="3 4">
    <name type="scientific">Phyllotreta striolata</name>
    <name type="common">Striped flea beetle</name>
    <name type="synonym">Crioceris striolata</name>
    <dbReference type="NCBI Taxonomy" id="444603"/>
    <lineage>
        <taxon>Eukaryota</taxon>
        <taxon>Metazoa</taxon>
        <taxon>Ecdysozoa</taxon>
        <taxon>Arthropoda</taxon>
        <taxon>Hexapoda</taxon>
        <taxon>Insecta</taxon>
        <taxon>Pterygota</taxon>
        <taxon>Neoptera</taxon>
        <taxon>Endopterygota</taxon>
        <taxon>Coleoptera</taxon>
        <taxon>Polyphaga</taxon>
        <taxon>Cucujiformia</taxon>
        <taxon>Chrysomeloidea</taxon>
        <taxon>Chrysomelidae</taxon>
        <taxon>Galerucinae</taxon>
        <taxon>Alticini</taxon>
        <taxon>Phyllotreta</taxon>
    </lineage>
</organism>
<feature type="region of interest" description="Disordered" evidence="2">
    <location>
        <begin position="136"/>
        <end position="169"/>
    </location>
</feature>
<dbReference type="Proteomes" id="UP001153712">
    <property type="component" value="Chromosome 12"/>
</dbReference>
<feature type="region of interest" description="Disordered" evidence="2">
    <location>
        <begin position="385"/>
        <end position="423"/>
    </location>
</feature>
<protein>
    <recommendedName>
        <fullName evidence="5">Serine/threonine-protein phosphatase 4 regulatory subunit 2</fullName>
    </recommendedName>
</protein>
<gene>
    <name evidence="3" type="ORF">PHYEVI_LOCUS3113</name>
</gene>
<accession>A0A9N9TMG6</accession>
<feature type="compositionally biased region" description="Basic and acidic residues" evidence="2">
    <location>
        <begin position="200"/>
        <end position="222"/>
    </location>
</feature>
<dbReference type="GO" id="GO:0005634">
    <property type="term" value="C:nucleus"/>
    <property type="evidence" value="ECO:0007669"/>
    <property type="project" value="TreeGrafter"/>
</dbReference>
<evidence type="ECO:0000313" key="3">
    <source>
        <dbReference type="EMBL" id="CAG9856694.1"/>
    </source>
</evidence>
<dbReference type="PANTHER" id="PTHR16487">
    <property type="entry name" value="PPP4R2-RELATED PROTEIN"/>
    <property type="match status" value="1"/>
</dbReference>
<evidence type="ECO:0000256" key="2">
    <source>
        <dbReference type="SAM" id="MobiDB-lite"/>
    </source>
</evidence>
<dbReference type="OrthoDB" id="341898at2759"/>
<proteinExistence type="inferred from homology"/>
<dbReference type="GO" id="GO:0030289">
    <property type="term" value="C:protein phosphatase 4 complex"/>
    <property type="evidence" value="ECO:0007669"/>
    <property type="project" value="InterPro"/>
</dbReference>
<comment type="similarity">
    <text evidence="1">Belongs to the PPP4R2 family.</text>
</comment>